<evidence type="ECO:0000313" key="2">
    <source>
        <dbReference type="Proteomes" id="UP000010556"/>
    </source>
</evidence>
<gene>
    <name evidence="1" type="ORF">MDA_GLEAN10009450</name>
</gene>
<sequence length="66" mass="7003">MVLLKSPFDGKKSQLDISGLCTMYKSAEGDSPAPMPSLNAGLMVSPPPPPGCPNVNFNLIPLVQKY</sequence>
<name>L5LDW2_MYODS</name>
<reference evidence="2" key="1">
    <citation type="journal article" date="2013" name="Science">
        <title>Comparative analysis of bat genomes provides insight into the evolution of flight and immunity.</title>
        <authorList>
            <person name="Zhang G."/>
            <person name="Cowled C."/>
            <person name="Shi Z."/>
            <person name="Huang Z."/>
            <person name="Bishop-Lilly K.A."/>
            <person name="Fang X."/>
            <person name="Wynne J.W."/>
            <person name="Xiong Z."/>
            <person name="Baker M.L."/>
            <person name="Zhao W."/>
            <person name="Tachedjian M."/>
            <person name="Zhu Y."/>
            <person name="Zhou P."/>
            <person name="Jiang X."/>
            <person name="Ng J."/>
            <person name="Yang L."/>
            <person name="Wu L."/>
            <person name="Xiao J."/>
            <person name="Feng Y."/>
            <person name="Chen Y."/>
            <person name="Sun X."/>
            <person name="Zhang Y."/>
            <person name="Marsh G.A."/>
            <person name="Crameri G."/>
            <person name="Broder C.C."/>
            <person name="Frey K.G."/>
            <person name="Wang L.F."/>
            <person name="Wang J."/>
        </authorList>
    </citation>
    <scope>NUCLEOTIDE SEQUENCE [LARGE SCALE GENOMIC DNA]</scope>
</reference>
<evidence type="ECO:0000313" key="1">
    <source>
        <dbReference type="EMBL" id="ELK24514.1"/>
    </source>
</evidence>
<dbReference type="Proteomes" id="UP000010556">
    <property type="component" value="Unassembled WGS sequence"/>
</dbReference>
<protein>
    <submittedName>
        <fullName evidence="1">Uncharacterized protein</fullName>
    </submittedName>
</protein>
<accession>L5LDW2</accession>
<dbReference type="EMBL" id="KB112834">
    <property type="protein sequence ID" value="ELK24514.1"/>
    <property type="molecule type" value="Genomic_DNA"/>
</dbReference>
<keyword evidence="2" id="KW-1185">Reference proteome</keyword>
<organism evidence="1 2">
    <name type="scientific">Myotis davidii</name>
    <name type="common">David's myotis</name>
    <dbReference type="NCBI Taxonomy" id="225400"/>
    <lineage>
        <taxon>Eukaryota</taxon>
        <taxon>Metazoa</taxon>
        <taxon>Chordata</taxon>
        <taxon>Craniata</taxon>
        <taxon>Vertebrata</taxon>
        <taxon>Euteleostomi</taxon>
        <taxon>Mammalia</taxon>
        <taxon>Eutheria</taxon>
        <taxon>Laurasiatheria</taxon>
        <taxon>Chiroptera</taxon>
        <taxon>Yangochiroptera</taxon>
        <taxon>Vespertilionidae</taxon>
        <taxon>Myotis</taxon>
    </lineage>
</organism>
<proteinExistence type="predicted"/>
<dbReference type="AlphaFoldDB" id="L5LDW2"/>